<keyword evidence="3" id="KW-1185">Reference proteome</keyword>
<protein>
    <submittedName>
        <fullName evidence="2">Uncharacterized protein</fullName>
    </submittedName>
</protein>
<dbReference type="AlphaFoldDB" id="A0A397J0M2"/>
<proteinExistence type="predicted"/>
<dbReference type="EMBL" id="PQFF01000109">
    <property type="protein sequence ID" value="RHZ81721.1"/>
    <property type="molecule type" value="Genomic_DNA"/>
</dbReference>
<dbReference type="Pfam" id="PF02178">
    <property type="entry name" value="AT_hook"/>
    <property type="match status" value="2"/>
</dbReference>
<gene>
    <name evidence="2" type="ORF">Glove_117g391</name>
</gene>
<evidence type="ECO:0000313" key="3">
    <source>
        <dbReference type="Proteomes" id="UP000266861"/>
    </source>
</evidence>
<evidence type="ECO:0000256" key="1">
    <source>
        <dbReference type="SAM" id="MobiDB-lite"/>
    </source>
</evidence>
<feature type="region of interest" description="Disordered" evidence="1">
    <location>
        <begin position="1"/>
        <end position="69"/>
    </location>
</feature>
<dbReference type="Proteomes" id="UP000266861">
    <property type="component" value="Unassembled WGS sequence"/>
</dbReference>
<dbReference type="SMART" id="SM00384">
    <property type="entry name" value="AT_hook"/>
    <property type="match status" value="2"/>
</dbReference>
<reference evidence="2 3" key="1">
    <citation type="submission" date="2018-08" db="EMBL/GenBank/DDBJ databases">
        <title>Genome and evolution of the arbuscular mycorrhizal fungus Diversispora epigaea (formerly Glomus versiforme) and its bacterial endosymbionts.</title>
        <authorList>
            <person name="Sun X."/>
            <person name="Fei Z."/>
            <person name="Harrison M."/>
        </authorList>
    </citation>
    <scope>NUCLEOTIDE SEQUENCE [LARGE SCALE GENOMIC DNA]</scope>
    <source>
        <strain evidence="2 3">IT104</strain>
    </source>
</reference>
<feature type="compositionally biased region" description="Basic residues" evidence="1">
    <location>
        <begin position="60"/>
        <end position="69"/>
    </location>
</feature>
<sequence length="196" mass="21792">MNNNMDNLIASTSTAPPTRKRGRPRKEKATVPTTTATPATPASSATLSTPTSANPDIPVAKKRGRPRKVQKVEATDLQKITNIKKFIMKYHPSVANDTEKITENSFKSLKMAKNLWANVINIENQQWKIYGKSEVAIKKFDNFVNFDNVLNEIRKHCGDDGGLGAWYEGNSAENVWRGNDGNDGVAQMMGMMELHK</sequence>
<comment type="caution">
    <text evidence="2">The sequence shown here is derived from an EMBL/GenBank/DDBJ whole genome shotgun (WGS) entry which is preliminary data.</text>
</comment>
<evidence type="ECO:0000313" key="2">
    <source>
        <dbReference type="EMBL" id="RHZ81721.1"/>
    </source>
</evidence>
<accession>A0A397J0M2</accession>
<organism evidence="2 3">
    <name type="scientific">Diversispora epigaea</name>
    <dbReference type="NCBI Taxonomy" id="1348612"/>
    <lineage>
        <taxon>Eukaryota</taxon>
        <taxon>Fungi</taxon>
        <taxon>Fungi incertae sedis</taxon>
        <taxon>Mucoromycota</taxon>
        <taxon>Glomeromycotina</taxon>
        <taxon>Glomeromycetes</taxon>
        <taxon>Diversisporales</taxon>
        <taxon>Diversisporaceae</taxon>
        <taxon>Diversispora</taxon>
    </lineage>
</organism>
<feature type="compositionally biased region" description="Polar residues" evidence="1">
    <location>
        <begin position="1"/>
        <end position="16"/>
    </location>
</feature>
<name>A0A397J0M2_9GLOM</name>
<dbReference type="GO" id="GO:0003677">
    <property type="term" value="F:DNA binding"/>
    <property type="evidence" value="ECO:0007669"/>
    <property type="project" value="InterPro"/>
</dbReference>
<dbReference type="InterPro" id="IPR017956">
    <property type="entry name" value="AT_hook_DNA-bd_motif"/>
</dbReference>
<feature type="compositionally biased region" description="Low complexity" evidence="1">
    <location>
        <begin position="30"/>
        <end position="53"/>
    </location>
</feature>